<keyword evidence="5 8" id="KW-0560">Oxidoreductase</keyword>
<evidence type="ECO:0000256" key="4">
    <source>
        <dbReference type="ARBA" id="ARBA00022827"/>
    </source>
</evidence>
<gene>
    <name evidence="8" type="ORF">JOF55_004091</name>
</gene>
<comment type="caution">
    <text evidence="8">The sequence shown here is derived from an EMBL/GenBank/DDBJ whole genome shotgun (WGS) entry which is preliminary data.</text>
</comment>
<dbReference type="EMBL" id="JAVDXW010000001">
    <property type="protein sequence ID" value="MDR7303910.1"/>
    <property type="molecule type" value="Genomic_DNA"/>
</dbReference>
<dbReference type="PANTHER" id="PTHR43884:SF20">
    <property type="entry name" value="ACYL-COA DEHYDROGENASE FADE28"/>
    <property type="match status" value="1"/>
</dbReference>
<dbReference type="GO" id="GO:0050660">
    <property type="term" value="F:flavin adenine dinucleotide binding"/>
    <property type="evidence" value="ECO:0007669"/>
    <property type="project" value="InterPro"/>
</dbReference>
<dbReference type="InterPro" id="IPR046373">
    <property type="entry name" value="Acyl-CoA_Oxase/DH_mid-dom_sf"/>
</dbReference>
<keyword evidence="3" id="KW-0285">Flavoprotein</keyword>
<dbReference type="InterPro" id="IPR013786">
    <property type="entry name" value="AcylCoA_DH/ox_N"/>
</dbReference>
<dbReference type="CDD" id="cd00567">
    <property type="entry name" value="ACAD"/>
    <property type="match status" value="1"/>
</dbReference>
<comment type="similarity">
    <text evidence="2">Belongs to the acyl-CoA dehydrogenase family.</text>
</comment>
<evidence type="ECO:0000256" key="1">
    <source>
        <dbReference type="ARBA" id="ARBA00001974"/>
    </source>
</evidence>
<keyword evidence="9" id="KW-1185">Reference proteome</keyword>
<dbReference type="SUPFAM" id="SSF56645">
    <property type="entry name" value="Acyl-CoA dehydrogenase NM domain-like"/>
    <property type="match status" value="1"/>
</dbReference>
<dbReference type="Proteomes" id="UP001180845">
    <property type="component" value="Unassembled WGS sequence"/>
</dbReference>
<evidence type="ECO:0000256" key="3">
    <source>
        <dbReference type="ARBA" id="ARBA00022630"/>
    </source>
</evidence>
<dbReference type="Gene3D" id="1.10.540.10">
    <property type="entry name" value="Acyl-CoA dehydrogenase/oxidase, N-terminal domain"/>
    <property type="match status" value="1"/>
</dbReference>
<dbReference type="RefSeq" id="WP_310276762.1">
    <property type="nucleotide sequence ID" value="NZ_JAVDXW010000001.1"/>
</dbReference>
<comment type="cofactor">
    <cofactor evidence="1">
        <name>FAD</name>
        <dbReference type="ChEBI" id="CHEBI:57692"/>
    </cofactor>
</comment>
<reference evidence="8" key="1">
    <citation type="submission" date="2023-07" db="EMBL/GenBank/DDBJ databases">
        <title>Sequencing the genomes of 1000 actinobacteria strains.</title>
        <authorList>
            <person name="Klenk H.-P."/>
        </authorList>
    </citation>
    <scope>NUCLEOTIDE SEQUENCE</scope>
    <source>
        <strain evidence="8">DSM 45977</strain>
    </source>
</reference>
<sequence length="372" mass="39196">MDFTLGEELETVRGLAREIFTDHATTERVRAAEAGENRIDAELWEQLARAGLLGTVIDEDDGGVGLGIGGLCVLLQEQGRVVAPVPLWSAAVAALAIAEYGTPQQRAAVLPGVVDGSERITVALEEFGPVAAAEPACVAKSDGSRWRLTGVKAVVPTPFGADRVLVAAMTEQGPGLFLTATDAEDLRWEHCETTDHDAGGNLQLDGALAEAVGAPGGGVLDMVLRWAEVALSALQLGVAEGALAHAAEYLRERVQFDRPLGSLQAVQHQLADCYIETDAMRVTLWQAVQAVTELTDGHAPASAVLVAKWWAGDSGLNVVHRVQHVHGGIGVDTDYPVHRHFLWGKQISGLLGGPSATLDRLGSVLVESGART</sequence>
<dbReference type="InterPro" id="IPR009075">
    <property type="entry name" value="AcylCo_DH/oxidase_C"/>
</dbReference>
<protein>
    <submittedName>
        <fullName evidence="8">Acyl-CoA dehydrogenase</fullName>
        <ecNumber evidence="8">1.3.8.7</ecNumber>
    </submittedName>
</protein>
<dbReference type="GO" id="GO:0070991">
    <property type="term" value="F:medium-chain fatty acyl-CoA dehydrogenase activity"/>
    <property type="evidence" value="ECO:0007669"/>
    <property type="project" value="UniProtKB-EC"/>
</dbReference>
<dbReference type="InterPro" id="IPR037069">
    <property type="entry name" value="AcylCoA_DH/ox_N_sf"/>
</dbReference>
<feature type="domain" description="Acyl-CoA dehydrogenase/oxidase C-terminal" evidence="6">
    <location>
        <begin position="224"/>
        <end position="344"/>
    </location>
</feature>
<dbReference type="AlphaFoldDB" id="A0AAE4CMY2"/>
<organism evidence="8 9">
    <name type="scientific">Haloactinomyces albus</name>
    <dbReference type="NCBI Taxonomy" id="1352928"/>
    <lineage>
        <taxon>Bacteria</taxon>
        <taxon>Bacillati</taxon>
        <taxon>Actinomycetota</taxon>
        <taxon>Actinomycetes</taxon>
        <taxon>Actinopolysporales</taxon>
        <taxon>Actinopolysporaceae</taxon>
        <taxon>Haloactinomyces</taxon>
    </lineage>
</organism>
<dbReference type="SUPFAM" id="SSF47203">
    <property type="entry name" value="Acyl-CoA dehydrogenase C-terminal domain-like"/>
    <property type="match status" value="1"/>
</dbReference>
<feature type="domain" description="Acyl-CoA dehydrogenase/oxidase N-terminal" evidence="7">
    <location>
        <begin position="7"/>
        <end position="116"/>
    </location>
</feature>
<evidence type="ECO:0000256" key="5">
    <source>
        <dbReference type="ARBA" id="ARBA00023002"/>
    </source>
</evidence>
<evidence type="ECO:0000259" key="7">
    <source>
        <dbReference type="Pfam" id="PF02771"/>
    </source>
</evidence>
<evidence type="ECO:0000256" key="2">
    <source>
        <dbReference type="ARBA" id="ARBA00009347"/>
    </source>
</evidence>
<dbReference type="EC" id="1.3.8.7" evidence="8"/>
<dbReference type="InterPro" id="IPR009100">
    <property type="entry name" value="AcylCoA_DH/oxidase_NM_dom_sf"/>
</dbReference>
<accession>A0AAE4CMY2</accession>
<dbReference type="Pfam" id="PF00441">
    <property type="entry name" value="Acyl-CoA_dh_1"/>
    <property type="match status" value="1"/>
</dbReference>
<dbReference type="PANTHER" id="PTHR43884">
    <property type="entry name" value="ACYL-COA DEHYDROGENASE"/>
    <property type="match status" value="1"/>
</dbReference>
<dbReference type="InterPro" id="IPR036250">
    <property type="entry name" value="AcylCo_DH-like_C"/>
</dbReference>
<dbReference type="Gene3D" id="2.40.110.10">
    <property type="entry name" value="Butyryl-CoA Dehydrogenase, subunit A, domain 2"/>
    <property type="match status" value="1"/>
</dbReference>
<dbReference type="Pfam" id="PF02771">
    <property type="entry name" value="Acyl-CoA_dh_N"/>
    <property type="match status" value="1"/>
</dbReference>
<keyword evidence="4" id="KW-0274">FAD</keyword>
<name>A0AAE4CMY2_9ACTN</name>
<evidence type="ECO:0000313" key="8">
    <source>
        <dbReference type="EMBL" id="MDR7303910.1"/>
    </source>
</evidence>
<evidence type="ECO:0000259" key="6">
    <source>
        <dbReference type="Pfam" id="PF00441"/>
    </source>
</evidence>
<evidence type="ECO:0000313" key="9">
    <source>
        <dbReference type="Proteomes" id="UP001180845"/>
    </source>
</evidence>
<proteinExistence type="inferred from homology"/>
<dbReference type="Gene3D" id="1.20.140.10">
    <property type="entry name" value="Butyryl-CoA Dehydrogenase, subunit A, domain 3"/>
    <property type="match status" value="1"/>
</dbReference>